<proteinExistence type="predicted"/>
<dbReference type="EMBL" id="CAADFA010000542">
    <property type="protein sequence ID" value="VFJ70087.1"/>
    <property type="molecule type" value="Genomic_DNA"/>
</dbReference>
<name>A0A450TRF7_9GAMM</name>
<evidence type="ECO:0000313" key="2">
    <source>
        <dbReference type="EMBL" id="VFJ70631.1"/>
    </source>
</evidence>
<dbReference type="EMBL" id="CAADEZ010000556">
    <property type="protein sequence ID" value="VFJ70631.1"/>
    <property type="molecule type" value="Genomic_DNA"/>
</dbReference>
<accession>A0A450TRF7</accession>
<reference evidence="2" key="1">
    <citation type="submission" date="2019-02" db="EMBL/GenBank/DDBJ databases">
        <authorList>
            <person name="Gruber-Vodicka R. H."/>
            <person name="Seah K. B. B."/>
        </authorList>
    </citation>
    <scope>NUCLEOTIDE SEQUENCE</scope>
    <source>
        <strain evidence="2">BECK_BZ163</strain>
        <strain evidence="1">BECK_BZ165</strain>
    </source>
</reference>
<gene>
    <name evidence="2" type="ORF">BECKFM1743A_GA0114220_105561</name>
    <name evidence="1" type="ORF">BECKFM1743C_GA0114222_105421</name>
</gene>
<dbReference type="AlphaFoldDB" id="A0A450TRF7"/>
<sequence length="65" mass="7475">MNYFKHVQRGRRALSILQLTLKFKWNGPLGEGIAHGEKSFGLGEMIEIIVKVRRDIVDILIEPLE</sequence>
<evidence type="ECO:0000313" key="1">
    <source>
        <dbReference type="EMBL" id="VFJ70087.1"/>
    </source>
</evidence>
<protein>
    <submittedName>
        <fullName evidence="2">Uncharacterized protein</fullName>
    </submittedName>
</protein>
<organism evidence="2">
    <name type="scientific">Candidatus Kentrum sp. FM</name>
    <dbReference type="NCBI Taxonomy" id="2126340"/>
    <lineage>
        <taxon>Bacteria</taxon>
        <taxon>Pseudomonadati</taxon>
        <taxon>Pseudomonadota</taxon>
        <taxon>Gammaproteobacteria</taxon>
        <taxon>Candidatus Kentrum</taxon>
    </lineage>
</organism>